<evidence type="ECO:0000313" key="3">
    <source>
        <dbReference type="Proteomes" id="UP000199473"/>
    </source>
</evidence>
<sequence>MRIAIGIATRGRAAILGEVLAELRRQTRAPDRVIICHVTPDDVTGLAERFPVVEFIPSPAGLPRQRNAILDAATDCDAVLFLDDDFLPAPDYLAVTERVLDLHPDCVVTTGTVIADGAKGPGIEVPEGRAILADDRYDGDALAVQAHFNGYGCNMAFRLAPLREHGIRVDEQLPLYAWYEDIDVTRALGRHGSILRLAGARGVHLGSKSGRVAGNRLGYSQVANPIYLARKGTFPWSHAIPSAARHIAMNALRSFAPEPHVDRFGRLKGNLVALWDLLRGRAHPMRIMEL</sequence>
<accession>A0A1I3ZM33</accession>
<dbReference type="InterPro" id="IPR001173">
    <property type="entry name" value="Glyco_trans_2-like"/>
</dbReference>
<dbReference type="OrthoDB" id="8404680at2"/>
<evidence type="ECO:0000313" key="2">
    <source>
        <dbReference type="EMBL" id="SFK45095.1"/>
    </source>
</evidence>
<keyword evidence="3" id="KW-1185">Reference proteome</keyword>
<dbReference type="STRING" id="1123062.SAMN02745775_102578"/>
<dbReference type="Proteomes" id="UP000199473">
    <property type="component" value="Unassembled WGS sequence"/>
</dbReference>
<dbReference type="Gene3D" id="3.90.550.10">
    <property type="entry name" value="Spore Coat Polysaccharide Biosynthesis Protein SpsA, Chain A"/>
    <property type="match status" value="1"/>
</dbReference>
<dbReference type="SUPFAM" id="SSF53448">
    <property type="entry name" value="Nucleotide-diphospho-sugar transferases"/>
    <property type="match status" value="1"/>
</dbReference>
<dbReference type="GO" id="GO:0016740">
    <property type="term" value="F:transferase activity"/>
    <property type="evidence" value="ECO:0007669"/>
    <property type="project" value="UniProtKB-KW"/>
</dbReference>
<name>A0A1I3ZM33_9PROT</name>
<dbReference type="InterPro" id="IPR029044">
    <property type="entry name" value="Nucleotide-diphossugar_trans"/>
</dbReference>
<feature type="domain" description="Glycosyltransferase 2-like" evidence="1">
    <location>
        <begin position="5"/>
        <end position="117"/>
    </location>
</feature>
<dbReference type="CDD" id="cd00761">
    <property type="entry name" value="Glyco_tranf_GTA_type"/>
    <property type="match status" value="1"/>
</dbReference>
<gene>
    <name evidence="2" type="ORF">SAMN02745775_102578</name>
</gene>
<dbReference type="AlphaFoldDB" id="A0A1I3ZM33"/>
<proteinExistence type="predicted"/>
<dbReference type="Pfam" id="PF00535">
    <property type="entry name" value="Glycos_transf_2"/>
    <property type="match status" value="1"/>
</dbReference>
<reference evidence="2 3" key="1">
    <citation type="submission" date="2016-10" db="EMBL/GenBank/DDBJ databases">
        <authorList>
            <person name="de Groot N.N."/>
        </authorList>
    </citation>
    <scope>NUCLEOTIDE SEQUENCE [LARGE SCALE GENOMIC DNA]</scope>
    <source>
        <strain evidence="2 3">DSM 19981</strain>
    </source>
</reference>
<protein>
    <submittedName>
        <fullName evidence="2">Glycosyltransferase, GT2 family</fullName>
    </submittedName>
</protein>
<evidence type="ECO:0000259" key="1">
    <source>
        <dbReference type="Pfam" id="PF00535"/>
    </source>
</evidence>
<dbReference type="RefSeq" id="WP_092958770.1">
    <property type="nucleotide sequence ID" value="NZ_FOSQ01000002.1"/>
</dbReference>
<dbReference type="EMBL" id="FOSQ01000002">
    <property type="protein sequence ID" value="SFK45095.1"/>
    <property type="molecule type" value="Genomic_DNA"/>
</dbReference>
<keyword evidence="2" id="KW-0808">Transferase</keyword>
<organism evidence="2 3">
    <name type="scientific">Falsiroseomonas stagni DSM 19981</name>
    <dbReference type="NCBI Taxonomy" id="1123062"/>
    <lineage>
        <taxon>Bacteria</taxon>
        <taxon>Pseudomonadati</taxon>
        <taxon>Pseudomonadota</taxon>
        <taxon>Alphaproteobacteria</taxon>
        <taxon>Acetobacterales</taxon>
        <taxon>Roseomonadaceae</taxon>
        <taxon>Falsiroseomonas</taxon>
    </lineage>
</organism>